<keyword evidence="2" id="KW-1133">Transmembrane helix</keyword>
<keyword evidence="2" id="KW-0472">Membrane</keyword>
<feature type="region of interest" description="Disordered" evidence="1">
    <location>
        <begin position="248"/>
        <end position="272"/>
    </location>
</feature>
<evidence type="ECO:0000256" key="2">
    <source>
        <dbReference type="SAM" id="Phobius"/>
    </source>
</evidence>
<gene>
    <name evidence="3" type="ORF">LSINAPIS_LOCUS2153</name>
</gene>
<dbReference type="OrthoDB" id="7357225at2759"/>
<feature type="transmembrane region" description="Helical" evidence="2">
    <location>
        <begin position="283"/>
        <end position="306"/>
    </location>
</feature>
<keyword evidence="4" id="KW-1185">Reference proteome</keyword>
<evidence type="ECO:0000313" key="4">
    <source>
        <dbReference type="Proteomes" id="UP000324832"/>
    </source>
</evidence>
<dbReference type="Proteomes" id="UP000324832">
    <property type="component" value="Unassembled WGS sequence"/>
</dbReference>
<accession>A0A5E4PRZ4</accession>
<evidence type="ECO:0000313" key="3">
    <source>
        <dbReference type="EMBL" id="VVC88896.1"/>
    </source>
</evidence>
<protein>
    <submittedName>
        <fullName evidence="3">Uncharacterized protein</fullName>
    </submittedName>
</protein>
<organism evidence="3 4">
    <name type="scientific">Leptidea sinapis</name>
    <dbReference type="NCBI Taxonomy" id="189913"/>
    <lineage>
        <taxon>Eukaryota</taxon>
        <taxon>Metazoa</taxon>
        <taxon>Ecdysozoa</taxon>
        <taxon>Arthropoda</taxon>
        <taxon>Hexapoda</taxon>
        <taxon>Insecta</taxon>
        <taxon>Pterygota</taxon>
        <taxon>Neoptera</taxon>
        <taxon>Endopterygota</taxon>
        <taxon>Lepidoptera</taxon>
        <taxon>Glossata</taxon>
        <taxon>Ditrysia</taxon>
        <taxon>Papilionoidea</taxon>
        <taxon>Pieridae</taxon>
        <taxon>Dismorphiinae</taxon>
        <taxon>Leptidea</taxon>
    </lineage>
</organism>
<dbReference type="EMBL" id="FZQP02000415">
    <property type="protein sequence ID" value="VVC88896.1"/>
    <property type="molecule type" value="Genomic_DNA"/>
</dbReference>
<evidence type="ECO:0000256" key="1">
    <source>
        <dbReference type="SAM" id="MobiDB-lite"/>
    </source>
</evidence>
<keyword evidence="2" id="KW-0812">Transmembrane</keyword>
<proteinExistence type="predicted"/>
<sequence>MIVPFFLTLSLCSAQDYYYNSYNGSRPTLSGIASYRSSLTLDWNDAEDRRQRELVAAFETEIVPSRIISSDCIDYERPSPGKIGRLILELLKNLEGDDGNLIPDLIQVLVRSKLLVETAGLESEPDLESLVKTHGMMVGEPHTTFPRLLAAVWMLVTDPVTTKKFGWCPIKKINKFLSTSTPTEVAKHMRNLEMVTSRARFIMEEFIQSVTPIDMYRTSTRRTKSSSVLTNAPNRAYKESRRAYTSDEPEFANNKWQKSRAPHLPLSRERNTKSSNDARKLMYVSRSVCPSICLLIQFILVIVFVLL</sequence>
<reference evidence="3 4" key="1">
    <citation type="submission" date="2017-07" db="EMBL/GenBank/DDBJ databases">
        <authorList>
            <person name="Talla V."/>
            <person name="Backstrom N."/>
        </authorList>
    </citation>
    <scope>NUCLEOTIDE SEQUENCE [LARGE SCALE GENOMIC DNA]</scope>
</reference>
<name>A0A5E4PRZ4_9NEOP</name>
<dbReference type="AlphaFoldDB" id="A0A5E4PRZ4"/>